<evidence type="ECO:0000313" key="1">
    <source>
        <dbReference type="EMBL" id="MBK9983261.1"/>
    </source>
</evidence>
<proteinExistence type="predicted"/>
<evidence type="ECO:0000313" key="2">
    <source>
        <dbReference type="Proteomes" id="UP000808337"/>
    </source>
</evidence>
<dbReference type="EMBL" id="JADKGY010000014">
    <property type="protein sequence ID" value="MBK9983261.1"/>
    <property type="molecule type" value="Genomic_DNA"/>
</dbReference>
<sequence>MSHLHDDQTTGQRSQDAINSSQFFFPELEESIATYEMMPMMPPENDNLTQFMIQIGNGKASAKVKKAQEIIQKAIDIGNKIDLLTGGDLVKMPIYKTQMIGQTTVTIVFNSATIYPQYAQIQVFAKIELPQKDFAGNPVVLFFGANEIYFSQEKGIIKGNIGLLADFAFKIGEDSPKAGVWLSKMIKSDQPISGGDTETLLDDEYDYTGTYINFDCEGFKEMGIGGRVYFSRDWVLPADEFGDPLTVTNDDKSPTTPRTWGEFQIIAQDWNDILVSVNIHDPFVLNDWRDMSFQLRHAYLDLSSYRNPLNIPYPIDPNTWEGLYIDTVAITLPKPFKRVKDSYSSVGTPPADENFPLPDRERIRVSATHLLLDATGVSGEFSIDGQVPLIGGAIMAGEWGWSLDEIYIRLAESDLTDFHFAGEIGAPILSKETPLHYSGHLTISEGHDDYGFELQAGQDKSIPIWNAVHVSFGIPIMGANVIDDEFNAYIILPSLSLTLGTNKDYINSQTGSKVKLPGVNFTGFKLATSEPFISYEDMTIQAGDSKLMEFPINLTSYKLETPQGHPDQLNFAFTLDLNLMGQSESGVVAKGDLKLIGDYKRDINGARHWVYRTLEFEGADVTVNLPQVWAHGKLCLFDKDKTYGKGFYADVEARIIGDGLEVEGSGMFDIKMMAIFGSTAGYRYFLVDGFVSGQAISVPLFGPFYLDGFGGGVFHNMRPNDYKSSGTQPPGEACSVAASTSGIVYVPDNQTKLGFNFATSISTTSNLMTGTLTCIIRFNQNMALQNITFWGVANIMVASGLSEKLVPGLNDLQAKVADCPLTVSVLKEKNKNEVFETQTPVPGEPIPPVPSNGIKANLGISMNFVNGFSFHGFADVSIKVYANPGSAGPPTAPILVGRGTMDLLLSGNDWHFYMGGYYPNNQGAEIKVPNFFNANDFIVLQPVSVVVDYKDFKISANAYFLTGNTIPGPPPPAPEVVKFFGAEANESNRGLLDCAPNSRALGTGIAFGASAFFDFTKVSKGLFGSCFLGMKVNVAGGAGFDLALLKFDKNTACAISETSPQGLNGFRAGGRIFVFLDLEGKHVTCLPIPPLGMGLKIRFDVPNPSFFEVLAILRVGKEFKFKIKLGDECGAPCVSTVHID</sequence>
<reference evidence="1 2" key="1">
    <citation type="submission" date="2020-10" db="EMBL/GenBank/DDBJ databases">
        <title>Connecting structure to function with the recovery of over 1000 high-quality activated sludge metagenome-assembled genomes encoding full-length rRNA genes using long-read sequencing.</title>
        <authorList>
            <person name="Singleton C.M."/>
            <person name="Petriglieri F."/>
            <person name="Kristensen J.M."/>
            <person name="Kirkegaard R.H."/>
            <person name="Michaelsen T.Y."/>
            <person name="Andersen M.H."/>
            <person name="Karst S.M."/>
            <person name="Dueholm M.S."/>
            <person name="Nielsen P.H."/>
            <person name="Albertsen M."/>
        </authorList>
    </citation>
    <scope>NUCLEOTIDE SEQUENCE [LARGE SCALE GENOMIC DNA]</scope>
    <source>
        <strain evidence="1">Ribe_18-Q3-R11-54_MAXAC.273</strain>
    </source>
</reference>
<gene>
    <name evidence="1" type="ORF">IPP15_12810</name>
</gene>
<comment type="caution">
    <text evidence="1">The sequence shown here is derived from an EMBL/GenBank/DDBJ whole genome shotgun (WGS) entry which is preliminary data.</text>
</comment>
<organism evidence="1 2">
    <name type="scientific">Candidatus Opimibacter skivensis</name>
    <dbReference type="NCBI Taxonomy" id="2982028"/>
    <lineage>
        <taxon>Bacteria</taxon>
        <taxon>Pseudomonadati</taxon>
        <taxon>Bacteroidota</taxon>
        <taxon>Saprospiria</taxon>
        <taxon>Saprospirales</taxon>
        <taxon>Saprospiraceae</taxon>
        <taxon>Candidatus Opimibacter</taxon>
    </lineage>
</organism>
<dbReference type="Proteomes" id="UP000808337">
    <property type="component" value="Unassembled WGS sequence"/>
</dbReference>
<protein>
    <submittedName>
        <fullName evidence="1">Uncharacterized protein</fullName>
    </submittedName>
</protein>
<accession>A0A9D7XQQ3</accession>
<name>A0A9D7XQQ3_9BACT</name>
<dbReference type="AlphaFoldDB" id="A0A9D7XQQ3"/>